<keyword evidence="1" id="KW-0808">Transferase</keyword>
<accession>A0A0D8JB63</accession>
<dbReference type="Proteomes" id="UP000032544">
    <property type="component" value="Unassembled WGS sequence"/>
</dbReference>
<dbReference type="InterPro" id="IPR001296">
    <property type="entry name" value="Glyco_trans_1"/>
</dbReference>
<name>A0A0D8JB63_9BACT</name>
<feature type="domain" description="Glycosyl transferase family 1" evidence="2">
    <location>
        <begin position="194"/>
        <end position="345"/>
    </location>
</feature>
<evidence type="ECO:0000259" key="3">
    <source>
        <dbReference type="Pfam" id="PF13439"/>
    </source>
</evidence>
<dbReference type="CDD" id="cd03809">
    <property type="entry name" value="GT4_MtfB-like"/>
    <property type="match status" value="1"/>
</dbReference>
<dbReference type="OrthoDB" id="9801609at2"/>
<dbReference type="PANTHER" id="PTHR46401:SF2">
    <property type="entry name" value="GLYCOSYLTRANSFERASE WBBK-RELATED"/>
    <property type="match status" value="1"/>
</dbReference>
<dbReference type="EMBL" id="JRHC01000004">
    <property type="protein sequence ID" value="KJF43048.1"/>
    <property type="molecule type" value="Genomic_DNA"/>
</dbReference>
<evidence type="ECO:0000313" key="5">
    <source>
        <dbReference type="Proteomes" id="UP000032544"/>
    </source>
</evidence>
<evidence type="ECO:0000313" key="4">
    <source>
        <dbReference type="EMBL" id="KJF43048.1"/>
    </source>
</evidence>
<dbReference type="STRING" id="1544798.LH29_16840"/>
<comment type="caution">
    <text evidence="4">The sequence shown here is derived from an EMBL/GenBank/DDBJ whole genome shotgun (WGS) entry which is preliminary data.</text>
</comment>
<dbReference type="GO" id="GO:0016757">
    <property type="term" value="F:glycosyltransferase activity"/>
    <property type="evidence" value="ECO:0007669"/>
    <property type="project" value="InterPro"/>
</dbReference>
<protein>
    <recommendedName>
        <fullName evidence="6">Mannosyltransferase</fullName>
    </recommendedName>
</protein>
<feature type="domain" description="Glycosyltransferase subfamily 4-like N-terminal" evidence="3">
    <location>
        <begin position="15"/>
        <end position="174"/>
    </location>
</feature>
<dbReference type="GO" id="GO:0009103">
    <property type="term" value="P:lipopolysaccharide biosynthetic process"/>
    <property type="evidence" value="ECO:0007669"/>
    <property type="project" value="TreeGrafter"/>
</dbReference>
<organism evidence="4 5">
    <name type="scientific">Draconibacterium sediminis</name>
    <dbReference type="NCBI Taxonomy" id="1544798"/>
    <lineage>
        <taxon>Bacteria</taxon>
        <taxon>Pseudomonadati</taxon>
        <taxon>Bacteroidota</taxon>
        <taxon>Bacteroidia</taxon>
        <taxon>Marinilabiliales</taxon>
        <taxon>Prolixibacteraceae</taxon>
        <taxon>Draconibacterium</taxon>
    </lineage>
</organism>
<sequence>MKIGYDAKRAFLNTSGLGNYSRNTLNALQKYFPDHHYALFSPEVKAAMLEQQDKFEVVAPENAHSGFKKAIWRSIQLSDEIKDHNLDLFHGLSNELPKGIHKTSIPTLVTIHDLIFIRYPEFYKTLDRAIYFRKTKYACNAATKILAISQQTKDDIIDFIDVDPEKIEILHQAISPLFFENANTGKIKEKYKLPNDFILAVGTVEERKNQLSIIKALVEKNIKLPLVLVGNPTSYCNDIHKYIAEKQLHNRVIFLKNIPEADLAGLYQLAQLSIYISVFEGFGLPVIESMACGCPVITSKASCLPETAGDAAVLCSPQNIDELGNNIEKILTDTNFRKELIMKGRVRANEFQPKKYVEKLISLYAELIG</sequence>
<dbReference type="Gene3D" id="3.40.50.2000">
    <property type="entry name" value="Glycogen Phosphorylase B"/>
    <property type="match status" value="2"/>
</dbReference>
<dbReference type="PATRIC" id="fig|1544798.3.peg.3536"/>
<evidence type="ECO:0000256" key="1">
    <source>
        <dbReference type="ARBA" id="ARBA00022679"/>
    </source>
</evidence>
<dbReference type="RefSeq" id="WP_045031623.1">
    <property type="nucleotide sequence ID" value="NZ_JRHC01000004.1"/>
</dbReference>
<evidence type="ECO:0000259" key="2">
    <source>
        <dbReference type="Pfam" id="PF00534"/>
    </source>
</evidence>
<gene>
    <name evidence="4" type="ORF">LH29_16840</name>
</gene>
<dbReference type="Pfam" id="PF00534">
    <property type="entry name" value="Glycos_transf_1"/>
    <property type="match status" value="1"/>
</dbReference>
<dbReference type="PANTHER" id="PTHR46401">
    <property type="entry name" value="GLYCOSYLTRANSFERASE WBBK-RELATED"/>
    <property type="match status" value="1"/>
</dbReference>
<dbReference type="AlphaFoldDB" id="A0A0D8JB63"/>
<evidence type="ECO:0008006" key="6">
    <source>
        <dbReference type="Google" id="ProtNLM"/>
    </source>
</evidence>
<dbReference type="SUPFAM" id="SSF53756">
    <property type="entry name" value="UDP-Glycosyltransferase/glycogen phosphorylase"/>
    <property type="match status" value="1"/>
</dbReference>
<proteinExistence type="predicted"/>
<reference evidence="4 5" key="1">
    <citation type="submission" date="2014-09" db="EMBL/GenBank/DDBJ databases">
        <title>Draft Genome Sequence of Draconibacterium sp. JN14CK-3.</title>
        <authorList>
            <person name="Dong C."/>
            <person name="Lai Q."/>
            <person name="Shao Z."/>
        </authorList>
    </citation>
    <scope>NUCLEOTIDE SEQUENCE [LARGE SCALE GENOMIC DNA]</scope>
    <source>
        <strain evidence="4 5">JN14CK-3</strain>
    </source>
</reference>
<dbReference type="Pfam" id="PF13439">
    <property type="entry name" value="Glyco_transf_4"/>
    <property type="match status" value="1"/>
</dbReference>
<keyword evidence="5" id="KW-1185">Reference proteome</keyword>
<dbReference type="InterPro" id="IPR028098">
    <property type="entry name" value="Glyco_trans_4-like_N"/>
</dbReference>